<comment type="subcellular location">
    <subcellularLocation>
        <location evidence="1 8">Cell membrane</location>
        <topology evidence="1 8">Multi-pass membrane protein</topology>
    </subcellularLocation>
</comment>
<feature type="transmembrane region" description="Helical" evidence="8">
    <location>
        <begin position="358"/>
        <end position="380"/>
    </location>
</feature>
<organism evidence="10 11">
    <name type="scientific">Candidatus Roizmanbacteria bacterium CG22_combo_CG10-13_8_21_14_all_38_20</name>
    <dbReference type="NCBI Taxonomy" id="1974862"/>
    <lineage>
        <taxon>Bacteria</taxon>
        <taxon>Candidatus Roizmaniibacteriota</taxon>
    </lineage>
</organism>
<reference evidence="10 11" key="1">
    <citation type="submission" date="2017-09" db="EMBL/GenBank/DDBJ databases">
        <title>Depth-based differentiation of microbial function through sediment-hosted aquifers and enrichment of novel symbionts in the deep terrestrial subsurface.</title>
        <authorList>
            <person name="Probst A.J."/>
            <person name="Ladd B."/>
            <person name="Jarett J.K."/>
            <person name="Geller-Mcgrath D.E."/>
            <person name="Sieber C.M."/>
            <person name="Emerson J.B."/>
            <person name="Anantharaman K."/>
            <person name="Thomas B.C."/>
            <person name="Malmstrom R."/>
            <person name="Stieglmeier M."/>
            <person name="Klingl A."/>
            <person name="Woyke T."/>
            <person name="Ryan C.M."/>
            <person name="Banfield J.F."/>
        </authorList>
    </citation>
    <scope>NUCLEOTIDE SEQUENCE [LARGE SCALE GENOMIC DNA]</scope>
    <source>
        <strain evidence="10">CG22_combo_CG10-13_8_21_14_all_38_20</strain>
    </source>
</reference>
<evidence type="ECO:0000256" key="7">
    <source>
        <dbReference type="ARBA" id="ARBA00023136"/>
    </source>
</evidence>
<protein>
    <recommendedName>
        <fullName evidence="8">Probable lipid II flippase MurJ</fullName>
    </recommendedName>
</protein>
<dbReference type="GO" id="GO:0008360">
    <property type="term" value="P:regulation of cell shape"/>
    <property type="evidence" value="ECO:0007669"/>
    <property type="project" value="UniProtKB-UniRule"/>
</dbReference>
<accession>A0A2H0BYJ3</accession>
<feature type="transmembrane region" description="Helical" evidence="8">
    <location>
        <begin position="20"/>
        <end position="41"/>
    </location>
</feature>
<dbReference type="Proteomes" id="UP000231246">
    <property type="component" value="Unassembled WGS sequence"/>
</dbReference>
<evidence type="ECO:0000256" key="6">
    <source>
        <dbReference type="ARBA" id="ARBA00022989"/>
    </source>
</evidence>
<evidence type="ECO:0000256" key="8">
    <source>
        <dbReference type="HAMAP-Rule" id="MF_02078"/>
    </source>
</evidence>
<keyword evidence="8 9" id="KW-0813">Transport</keyword>
<comment type="function">
    <text evidence="8 9">Involved in peptidoglycan biosynthesis. Transports lipid-linked peptidoglycan precursors from the inner to the outer leaflet of the cytoplasmic membrane.</text>
</comment>
<dbReference type="UniPathway" id="UPA00219"/>
<name>A0A2H0BYJ3_9BACT</name>
<dbReference type="PIRSF" id="PIRSF002869">
    <property type="entry name" value="MviN"/>
    <property type="match status" value="1"/>
</dbReference>
<evidence type="ECO:0000313" key="11">
    <source>
        <dbReference type="Proteomes" id="UP000231246"/>
    </source>
</evidence>
<dbReference type="PANTHER" id="PTHR47019">
    <property type="entry name" value="LIPID II FLIPPASE MURJ"/>
    <property type="match status" value="1"/>
</dbReference>
<evidence type="ECO:0000256" key="1">
    <source>
        <dbReference type="ARBA" id="ARBA00004651"/>
    </source>
</evidence>
<dbReference type="GO" id="GO:0071555">
    <property type="term" value="P:cell wall organization"/>
    <property type="evidence" value="ECO:0007669"/>
    <property type="project" value="UniProtKB-UniRule"/>
</dbReference>
<feature type="transmembrane region" description="Helical" evidence="8">
    <location>
        <begin position="61"/>
        <end position="84"/>
    </location>
</feature>
<evidence type="ECO:0000256" key="9">
    <source>
        <dbReference type="PIRNR" id="PIRNR002869"/>
    </source>
</evidence>
<comment type="caution">
    <text evidence="10">The sequence shown here is derived from an EMBL/GenBank/DDBJ whole genome shotgun (WGS) entry which is preliminary data.</text>
</comment>
<feature type="transmembrane region" description="Helical" evidence="8">
    <location>
        <begin position="453"/>
        <end position="471"/>
    </location>
</feature>
<dbReference type="HAMAP" id="MF_02078">
    <property type="entry name" value="MurJ_MviN"/>
    <property type="match status" value="1"/>
</dbReference>
<evidence type="ECO:0000256" key="3">
    <source>
        <dbReference type="ARBA" id="ARBA00022692"/>
    </source>
</evidence>
<dbReference type="CDD" id="cd13123">
    <property type="entry name" value="MATE_MurJ_like"/>
    <property type="match status" value="1"/>
</dbReference>
<dbReference type="PANTHER" id="PTHR47019:SF1">
    <property type="entry name" value="LIPID II FLIPPASE MURJ"/>
    <property type="match status" value="1"/>
</dbReference>
<evidence type="ECO:0000256" key="2">
    <source>
        <dbReference type="ARBA" id="ARBA00022475"/>
    </source>
</evidence>
<evidence type="ECO:0000256" key="4">
    <source>
        <dbReference type="ARBA" id="ARBA00022960"/>
    </source>
</evidence>
<gene>
    <name evidence="10" type="primary">mviN</name>
    <name evidence="8" type="synonym">murJ</name>
    <name evidence="10" type="ORF">COW99_01245</name>
</gene>
<feature type="transmembrane region" description="Helical" evidence="8">
    <location>
        <begin position="172"/>
        <end position="193"/>
    </location>
</feature>
<keyword evidence="8 9" id="KW-0961">Cell wall biogenesis/degradation</keyword>
<dbReference type="GO" id="GO:0009252">
    <property type="term" value="P:peptidoglycan biosynthetic process"/>
    <property type="evidence" value="ECO:0007669"/>
    <property type="project" value="UniProtKB-UniRule"/>
</dbReference>
<dbReference type="PRINTS" id="PR01806">
    <property type="entry name" value="VIRFACTRMVIN"/>
</dbReference>
<comment type="pathway">
    <text evidence="8">Cell wall biogenesis; peptidoglycan biosynthesis.</text>
</comment>
<dbReference type="EMBL" id="PCTA01000009">
    <property type="protein sequence ID" value="PIP62008.1"/>
    <property type="molecule type" value="Genomic_DNA"/>
</dbReference>
<dbReference type="InterPro" id="IPR051050">
    <property type="entry name" value="Lipid_II_flippase_MurJ/MviN"/>
</dbReference>
<dbReference type="NCBIfam" id="TIGR01695">
    <property type="entry name" value="murJ_mviN"/>
    <property type="match status" value="1"/>
</dbReference>
<feature type="transmembrane region" description="Helical" evidence="8">
    <location>
        <begin position="491"/>
        <end position="513"/>
    </location>
</feature>
<dbReference type="GO" id="GO:0005886">
    <property type="term" value="C:plasma membrane"/>
    <property type="evidence" value="ECO:0007669"/>
    <property type="project" value="UniProtKB-SubCell"/>
</dbReference>
<dbReference type="InterPro" id="IPR004268">
    <property type="entry name" value="MurJ"/>
</dbReference>
<dbReference type="GO" id="GO:0034204">
    <property type="term" value="P:lipid translocation"/>
    <property type="evidence" value="ECO:0007669"/>
    <property type="project" value="TreeGrafter"/>
</dbReference>
<keyword evidence="3 8" id="KW-0812">Transmembrane</keyword>
<feature type="transmembrane region" description="Helical" evidence="8">
    <location>
        <begin position="141"/>
        <end position="160"/>
    </location>
</feature>
<dbReference type="Pfam" id="PF03023">
    <property type="entry name" value="MurJ"/>
    <property type="match status" value="1"/>
</dbReference>
<dbReference type="AlphaFoldDB" id="A0A2H0BYJ3"/>
<feature type="transmembrane region" description="Helical" evidence="8">
    <location>
        <begin position="419"/>
        <end position="441"/>
    </location>
</feature>
<feature type="transmembrane region" description="Helical" evidence="8">
    <location>
        <begin position="199"/>
        <end position="218"/>
    </location>
</feature>
<sequence>MLQKVVSTVRSLVSRKQTNILSAAAIIMATVFASRTLGLVRDRLLSGRFTADELGVYFASFRVPSLIFEVLVIGTVSTAFIPVFSKYLTTHRKKEAFHIASSVINLASLMLLILLIPLLIFTKPITQALAPGFSEPEVEQMMFFTRVLLVAQVLPLLFGNFMTAILQSYKHFLLPAFAPIVYNLGTILGIIFFSPYLGLFGVVLGVVLGAVFFLAIQIPQITSLGYKHIFSFDFHNLGVRKIFKLAGPRTLSLGIAQIDSTIDLVLASLIGASSITVFTFAQHLQQVPVGLFGLAIAQATLPTLSQSRNSSKFKEIFLASWHQVLFLVLPVSAILVILRIPAVRLVFGADLFDWDATVLTGMTLSFFAVSLFAQASVHLLIRAFFSLQNSKIPVTTSTIAVLINSGLSIYFIQVLHLPIWSLGLSASIGAVVNFTLLIYLLNKKVKSFNKYQLFVPPLKMAIATFAMIIFLQIPKKLLDQLVFDTTRTLELFLFTITVALIGLLAYAFMSWILNIKEVLTYYDLLKRVIKVRDLVIDTGTEVSGEDTP</sequence>
<comment type="similarity">
    <text evidence="8 9">Belongs to the MurJ/MviN family.</text>
</comment>
<keyword evidence="4 8" id="KW-0133">Cell shape</keyword>
<feature type="transmembrane region" description="Helical" evidence="8">
    <location>
        <begin position="96"/>
        <end position="121"/>
    </location>
</feature>
<evidence type="ECO:0000256" key="5">
    <source>
        <dbReference type="ARBA" id="ARBA00022984"/>
    </source>
</evidence>
<feature type="transmembrane region" description="Helical" evidence="8">
    <location>
        <begin position="392"/>
        <end position="413"/>
    </location>
</feature>
<dbReference type="GO" id="GO:0015648">
    <property type="term" value="F:lipid-linked peptidoglycan transporter activity"/>
    <property type="evidence" value="ECO:0007669"/>
    <property type="project" value="UniProtKB-UniRule"/>
</dbReference>
<keyword evidence="5 8" id="KW-0573">Peptidoglycan synthesis</keyword>
<feature type="transmembrane region" description="Helical" evidence="8">
    <location>
        <begin position="316"/>
        <end position="338"/>
    </location>
</feature>
<keyword evidence="2 8" id="KW-1003">Cell membrane</keyword>
<keyword evidence="6 8" id="KW-1133">Transmembrane helix</keyword>
<proteinExistence type="inferred from homology"/>
<evidence type="ECO:0000313" key="10">
    <source>
        <dbReference type="EMBL" id="PIP62008.1"/>
    </source>
</evidence>
<keyword evidence="7 8" id="KW-0472">Membrane</keyword>